<evidence type="ECO:0000259" key="4">
    <source>
        <dbReference type="Pfam" id="PF25390"/>
    </source>
</evidence>
<dbReference type="PRINTS" id="PR00633">
    <property type="entry name" value="RCCNDNSATION"/>
</dbReference>
<evidence type="ECO:0000313" key="5">
    <source>
        <dbReference type="Proteomes" id="UP000694941"/>
    </source>
</evidence>
<feature type="repeat" description="RCC1" evidence="2">
    <location>
        <begin position="13"/>
        <end position="54"/>
    </location>
</feature>
<feature type="compositionally biased region" description="Basic and acidic residues" evidence="3">
    <location>
        <begin position="585"/>
        <end position="608"/>
    </location>
</feature>
<accession>A0ABM1SLT9</accession>
<feature type="repeat" description="RCC1" evidence="2">
    <location>
        <begin position="209"/>
        <end position="261"/>
    </location>
</feature>
<dbReference type="InterPro" id="IPR051625">
    <property type="entry name" value="Signaling_Regulatory_Domain"/>
</dbReference>
<dbReference type="SUPFAM" id="SSF50985">
    <property type="entry name" value="RCC1/BLIP-II"/>
    <property type="match status" value="1"/>
</dbReference>
<evidence type="ECO:0000256" key="2">
    <source>
        <dbReference type="PROSITE-ProRule" id="PRU00235"/>
    </source>
</evidence>
<sequence>MATTDEDDVPDTGAIFTFGKSRFADNIPGKFWIRDDPVLQVACGDEHTALVTASGRVFTFGSNEWGQLGHGHTKLLHKPTCVKGLKQERVILAACGKSHTLIATDGGVYGFGANGERQLGITSDQPSFLEPVHVKELDGIDIKMICAGAEHSMALTDRGAVLVWGSGDEGQLGLTDITDNASPTELKLEASVICISAGYYHSALVTEDGKLYTFGEGVGGKLGLPETLLKKNTRPQSVSGIQGKVVWVSCGGNHTLALTADGRPYSFGDGNNGQLGLGTKVLDAPTPQPVRGLEGLKIARASSGENHTAFLTETGQFYVCGDGRHGKLGLVEGDSEALSNQFFPTLVTRFFGFQVQQVACGGCHTVVLAVRQAGVSLNEEDIVNLKANDLNTPSAAGRSARDRRRQKTGQLPPLSQENISKKRPSLDDVIHNPLNKSKLPGIGAEKDLTKAEDDEAMDRPIRPRRQSLFQQATDDDTIRHADSDVESEVSEVSDLNKTHVLTVGESTPDQFQPLKPRPGHSAARFSDIEDQNNEDSEQELSTEEKEVVPQTNQKVSVITEVKKPYSQEKIDTSDGDNSAKQSDSACDRTATDDNKELKSPTKSSEKGTSKFARLFGLHRKKNGLSKEKSSDEGFLTEESLKDNKNKVYSTEQDQKDANTSGDQNSEKSAQKDHSPESNAHKSKTCNIL</sequence>
<proteinExistence type="predicted"/>
<protein>
    <submittedName>
        <fullName evidence="6">X-linked retinitis pigmentosa GTPase regulator-like</fullName>
    </submittedName>
</protein>
<feature type="compositionally biased region" description="Basic and acidic residues" evidence="3">
    <location>
        <begin position="444"/>
        <end position="461"/>
    </location>
</feature>
<dbReference type="PROSITE" id="PS50012">
    <property type="entry name" value="RCC1_3"/>
    <property type="match status" value="7"/>
</dbReference>
<dbReference type="Gene3D" id="2.130.10.30">
    <property type="entry name" value="Regulator of chromosome condensation 1/beta-lactamase-inhibitor protein II"/>
    <property type="match status" value="1"/>
</dbReference>
<dbReference type="GeneID" id="106461811"/>
<feature type="repeat" description="RCC1" evidence="2">
    <location>
        <begin position="106"/>
        <end position="158"/>
    </location>
</feature>
<dbReference type="InterPro" id="IPR009091">
    <property type="entry name" value="RCC1/BLIP-II"/>
</dbReference>
<evidence type="ECO:0000256" key="1">
    <source>
        <dbReference type="ARBA" id="ARBA00022737"/>
    </source>
</evidence>
<feature type="compositionally biased region" description="Polar residues" evidence="3">
    <location>
        <begin position="646"/>
        <end position="663"/>
    </location>
</feature>
<dbReference type="PANTHER" id="PTHR22872:SF9">
    <property type="entry name" value="X-LINKED RETINITIS PIGMENTOSA GTPASE REGULATOR"/>
    <property type="match status" value="1"/>
</dbReference>
<dbReference type="InterPro" id="IPR058923">
    <property type="entry name" value="RCC1-like_dom"/>
</dbReference>
<feature type="repeat" description="RCC1" evidence="2">
    <location>
        <begin position="262"/>
        <end position="314"/>
    </location>
</feature>
<gene>
    <name evidence="6" type="primary">LOC106461811</name>
</gene>
<feature type="compositionally biased region" description="Basic and acidic residues" evidence="3">
    <location>
        <begin position="560"/>
        <end position="572"/>
    </location>
</feature>
<keyword evidence="1" id="KW-0677">Repeat</keyword>
<feature type="repeat" description="RCC1" evidence="2">
    <location>
        <begin position="159"/>
        <end position="208"/>
    </location>
</feature>
<dbReference type="RefSeq" id="XP_022244595.1">
    <property type="nucleotide sequence ID" value="XM_022388887.1"/>
</dbReference>
<dbReference type="PROSITE" id="PS00626">
    <property type="entry name" value="RCC1_2"/>
    <property type="match status" value="6"/>
</dbReference>
<feature type="repeat" description="RCC1" evidence="2">
    <location>
        <begin position="315"/>
        <end position="371"/>
    </location>
</feature>
<feature type="compositionally biased region" description="Acidic residues" evidence="3">
    <location>
        <begin position="528"/>
        <end position="541"/>
    </location>
</feature>
<dbReference type="InterPro" id="IPR000408">
    <property type="entry name" value="Reg_chr_condens"/>
</dbReference>
<evidence type="ECO:0000256" key="3">
    <source>
        <dbReference type="SAM" id="MobiDB-lite"/>
    </source>
</evidence>
<organism evidence="5 6">
    <name type="scientific">Limulus polyphemus</name>
    <name type="common">Atlantic horseshoe crab</name>
    <dbReference type="NCBI Taxonomy" id="6850"/>
    <lineage>
        <taxon>Eukaryota</taxon>
        <taxon>Metazoa</taxon>
        <taxon>Ecdysozoa</taxon>
        <taxon>Arthropoda</taxon>
        <taxon>Chelicerata</taxon>
        <taxon>Merostomata</taxon>
        <taxon>Xiphosura</taxon>
        <taxon>Limulidae</taxon>
        <taxon>Limulus</taxon>
    </lineage>
</organism>
<keyword evidence="5" id="KW-1185">Reference proteome</keyword>
<feature type="domain" description="RCC1-like" evidence="4">
    <location>
        <begin position="34"/>
        <end position="367"/>
    </location>
</feature>
<evidence type="ECO:0000313" key="6">
    <source>
        <dbReference type="RefSeq" id="XP_022244595.1"/>
    </source>
</evidence>
<name>A0ABM1SLT9_LIMPO</name>
<dbReference type="Proteomes" id="UP000694941">
    <property type="component" value="Unplaced"/>
</dbReference>
<feature type="repeat" description="RCC1" evidence="2">
    <location>
        <begin position="55"/>
        <end position="106"/>
    </location>
</feature>
<feature type="region of interest" description="Disordered" evidence="3">
    <location>
        <begin position="390"/>
        <end position="688"/>
    </location>
</feature>
<reference evidence="6" key="1">
    <citation type="submission" date="2025-08" db="UniProtKB">
        <authorList>
            <consortium name="RefSeq"/>
        </authorList>
    </citation>
    <scope>IDENTIFICATION</scope>
    <source>
        <tissue evidence="6">Muscle</tissue>
    </source>
</reference>
<dbReference type="PANTHER" id="PTHR22872">
    <property type="entry name" value="BTK-BINDING PROTEIN-RELATED"/>
    <property type="match status" value="1"/>
</dbReference>
<dbReference type="Pfam" id="PF25390">
    <property type="entry name" value="WD40_RLD"/>
    <property type="match status" value="1"/>
</dbReference>
<feature type="compositionally biased region" description="Polar residues" evidence="3">
    <location>
        <begin position="575"/>
        <end position="584"/>
    </location>
</feature>
<feature type="compositionally biased region" description="Basic and acidic residues" evidence="3">
    <location>
        <begin position="664"/>
        <end position="679"/>
    </location>
</feature>